<gene>
    <name evidence="2" type="ORF">AK812_SmicGene8272</name>
</gene>
<evidence type="ECO:0000313" key="3">
    <source>
        <dbReference type="Proteomes" id="UP000186817"/>
    </source>
</evidence>
<evidence type="ECO:0000256" key="1">
    <source>
        <dbReference type="SAM" id="MobiDB-lite"/>
    </source>
</evidence>
<proteinExistence type="predicted"/>
<dbReference type="EMBL" id="LSRX01000121">
    <property type="protein sequence ID" value="OLQ08258.1"/>
    <property type="molecule type" value="Genomic_DNA"/>
</dbReference>
<sequence length="102" mass="10934">MPGKQAKKVAGGEFVLRIGPHGHCGGLLKENCKYREVSNAEAGDEIKTLSPQNPGTPQAGKIEEQEQQEQEQQEQKARTAAASDGLAHGWHRSATLPVHALA</sequence>
<organism evidence="2 3">
    <name type="scientific">Symbiodinium microadriaticum</name>
    <name type="common">Dinoflagellate</name>
    <name type="synonym">Zooxanthella microadriatica</name>
    <dbReference type="NCBI Taxonomy" id="2951"/>
    <lineage>
        <taxon>Eukaryota</taxon>
        <taxon>Sar</taxon>
        <taxon>Alveolata</taxon>
        <taxon>Dinophyceae</taxon>
        <taxon>Suessiales</taxon>
        <taxon>Symbiodiniaceae</taxon>
        <taxon>Symbiodinium</taxon>
    </lineage>
</organism>
<accession>A0A1Q9ELJ4</accession>
<dbReference type="OrthoDB" id="10311288at2759"/>
<comment type="caution">
    <text evidence="2">The sequence shown here is derived from an EMBL/GenBank/DDBJ whole genome shotgun (WGS) entry which is preliminary data.</text>
</comment>
<keyword evidence="3" id="KW-1185">Reference proteome</keyword>
<feature type="region of interest" description="Disordered" evidence="1">
    <location>
        <begin position="42"/>
        <end position="102"/>
    </location>
</feature>
<dbReference type="Proteomes" id="UP000186817">
    <property type="component" value="Unassembled WGS sequence"/>
</dbReference>
<dbReference type="AlphaFoldDB" id="A0A1Q9ELJ4"/>
<evidence type="ECO:0000313" key="2">
    <source>
        <dbReference type="EMBL" id="OLQ08258.1"/>
    </source>
</evidence>
<name>A0A1Q9ELJ4_SYMMI</name>
<protein>
    <submittedName>
        <fullName evidence="2">Uncharacterized protein</fullName>
    </submittedName>
</protein>
<reference evidence="2 3" key="1">
    <citation type="submission" date="2016-02" db="EMBL/GenBank/DDBJ databases">
        <title>Genome analysis of coral dinoflagellate symbionts highlights evolutionary adaptations to a symbiotic lifestyle.</title>
        <authorList>
            <person name="Aranda M."/>
            <person name="Li Y."/>
            <person name="Liew Y.J."/>
            <person name="Baumgarten S."/>
            <person name="Simakov O."/>
            <person name="Wilson M."/>
            <person name="Piel J."/>
            <person name="Ashoor H."/>
            <person name="Bougouffa S."/>
            <person name="Bajic V.B."/>
            <person name="Ryu T."/>
            <person name="Ravasi T."/>
            <person name="Bayer T."/>
            <person name="Micklem G."/>
            <person name="Kim H."/>
            <person name="Bhak J."/>
            <person name="Lajeunesse T.C."/>
            <person name="Voolstra C.R."/>
        </authorList>
    </citation>
    <scope>NUCLEOTIDE SEQUENCE [LARGE SCALE GENOMIC DNA]</scope>
    <source>
        <strain evidence="2 3">CCMP2467</strain>
    </source>
</reference>